<dbReference type="Pfam" id="PF14303">
    <property type="entry name" value="NAM-associated"/>
    <property type="match status" value="1"/>
</dbReference>
<reference evidence="2 3" key="1">
    <citation type="journal article" date="2014" name="Genome Biol.">
        <title>Transcriptome and methylome profiling reveals relics of genome dominance in the mesopolyploid Brassica oleracea.</title>
        <authorList>
            <person name="Parkin I.A."/>
            <person name="Koh C."/>
            <person name="Tang H."/>
            <person name="Robinson S.J."/>
            <person name="Kagale S."/>
            <person name="Clarke W.E."/>
            <person name="Town C.D."/>
            <person name="Nixon J."/>
            <person name="Krishnakumar V."/>
            <person name="Bidwell S.L."/>
            <person name="Denoeud F."/>
            <person name="Belcram H."/>
            <person name="Links M.G."/>
            <person name="Just J."/>
            <person name="Clarke C."/>
            <person name="Bender T."/>
            <person name="Huebert T."/>
            <person name="Mason A.S."/>
            <person name="Pires J.C."/>
            <person name="Barker G."/>
            <person name="Moore J."/>
            <person name="Walley P.G."/>
            <person name="Manoli S."/>
            <person name="Batley J."/>
            <person name="Edwards D."/>
            <person name="Nelson M.N."/>
            <person name="Wang X."/>
            <person name="Paterson A.H."/>
            <person name="King G."/>
            <person name="Bancroft I."/>
            <person name="Chalhoub B."/>
            <person name="Sharpe A.G."/>
        </authorList>
    </citation>
    <scope>NUCLEOTIDE SEQUENCE</scope>
    <source>
        <strain evidence="2 3">cv. TO1000</strain>
    </source>
</reference>
<dbReference type="PANTHER" id="PTHR45125:SF3">
    <property type="entry name" value="NO-APICAL-MERISTEM-ASSOCIATED CARBOXY-TERMINAL DOMAIN PROTEIN"/>
    <property type="match status" value="1"/>
</dbReference>
<dbReference type="OMA" id="IANYEFW"/>
<organism evidence="2 3">
    <name type="scientific">Brassica oleracea var. oleracea</name>
    <dbReference type="NCBI Taxonomy" id="109376"/>
    <lineage>
        <taxon>Eukaryota</taxon>
        <taxon>Viridiplantae</taxon>
        <taxon>Streptophyta</taxon>
        <taxon>Embryophyta</taxon>
        <taxon>Tracheophyta</taxon>
        <taxon>Spermatophyta</taxon>
        <taxon>Magnoliopsida</taxon>
        <taxon>eudicotyledons</taxon>
        <taxon>Gunneridae</taxon>
        <taxon>Pentapetalae</taxon>
        <taxon>rosids</taxon>
        <taxon>malvids</taxon>
        <taxon>Brassicales</taxon>
        <taxon>Brassicaceae</taxon>
        <taxon>Brassiceae</taxon>
        <taxon>Brassica</taxon>
    </lineage>
</organism>
<evidence type="ECO:0000313" key="3">
    <source>
        <dbReference type="Proteomes" id="UP000032141"/>
    </source>
</evidence>
<evidence type="ECO:0000259" key="1">
    <source>
        <dbReference type="Pfam" id="PF14303"/>
    </source>
</evidence>
<sequence length="211" mass="24501">MPLRSAGYTHEEDRLLCQVYMKISQDPIKCVYQSFDQFWSRVAAAYENGKDASWSKRTKKSIHCRIQTTEKETQKLHACIKQCENIRPSGASNDDIFKEAKLMLLDDPKYKGGWKFDPYDEEDIMGGSSSKKPIGVKKAKLKRKIDEQTSLVINTVEEGKTKLLEKLEKTNPQRQQHLEIQNKNYALKKFKEENKILFRDLNSIQDPNVRA</sequence>
<reference evidence="2" key="2">
    <citation type="submission" date="2015-03" db="UniProtKB">
        <authorList>
            <consortium name="EnsemblPlants"/>
        </authorList>
    </citation>
    <scope>IDENTIFICATION</scope>
</reference>
<feature type="domain" description="No apical meristem-associated C-terminal" evidence="1">
    <location>
        <begin position="128"/>
        <end position="209"/>
    </location>
</feature>
<dbReference type="AlphaFoldDB" id="A0A0D3BXB5"/>
<proteinExistence type="predicted"/>
<dbReference type="Gramene" id="Bo4g111310.1">
    <property type="protein sequence ID" value="Bo4g111310.1"/>
    <property type="gene ID" value="Bo4g111310"/>
</dbReference>
<dbReference type="InterPro" id="IPR029466">
    <property type="entry name" value="NAM-associated_C"/>
</dbReference>
<accession>A0A0D3BXB5</accession>
<dbReference type="EnsemblPlants" id="Bo4g111310.1">
    <property type="protein sequence ID" value="Bo4g111310.1"/>
    <property type="gene ID" value="Bo4g111310"/>
</dbReference>
<dbReference type="STRING" id="109376.A0A0D3BXB5"/>
<protein>
    <recommendedName>
        <fullName evidence="1">No apical meristem-associated C-terminal domain-containing protein</fullName>
    </recommendedName>
</protein>
<name>A0A0D3BXB5_BRAOL</name>
<keyword evidence="3" id="KW-1185">Reference proteome</keyword>
<dbReference type="eggNOG" id="ENOG502S1XG">
    <property type="taxonomic scope" value="Eukaryota"/>
</dbReference>
<dbReference type="HOGENOM" id="CLU_091564_1_0_1"/>
<dbReference type="PANTHER" id="PTHR45125">
    <property type="entry name" value="F21J9.4-RELATED"/>
    <property type="match status" value="1"/>
</dbReference>
<evidence type="ECO:0000313" key="2">
    <source>
        <dbReference type="EnsemblPlants" id="Bo4g111310.1"/>
    </source>
</evidence>
<dbReference type="Proteomes" id="UP000032141">
    <property type="component" value="Chromosome C4"/>
</dbReference>